<reference evidence="13 14" key="1">
    <citation type="submission" date="2013-11" db="EMBL/GenBank/DDBJ databases">
        <title>Genome sequencing of Stegodyphus mimosarum.</title>
        <authorList>
            <person name="Bechsgaard J."/>
        </authorList>
    </citation>
    <scope>NUCLEOTIDE SEQUENCE [LARGE SCALE GENOMIC DNA]</scope>
</reference>
<dbReference type="GO" id="GO:0004888">
    <property type="term" value="F:transmembrane signaling receptor activity"/>
    <property type="evidence" value="ECO:0007669"/>
    <property type="project" value="InterPro"/>
</dbReference>
<evidence type="ECO:0000256" key="1">
    <source>
        <dbReference type="ARBA" id="ARBA00004479"/>
    </source>
</evidence>
<keyword evidence="9" id="KW-0675">Receptor</keyword>
<protein>
    <submittedName>
        <fullName evidence="13">Protein toll</fullName>
    </submittedName>
</protein>
<dbReference type="PROSITE" id="PS51450">
    <property type="entry name" value="LRR"/>
    <property type="match status" value="1"/>
</dbReference>
<dbReference type="InterPro" id="IPR000483">
    <property type="entry name" value="Cys-rich_flank_reg_C"/>
</dbReference>
<dbReference type="InterPro" id="IPR017241">
    <property type="entry name" value="Toll-like_receptor"/>
</dbReference>
<dbReference type="FunFam" id="3.40.50.10140:FF:000021">
    <property type="entry name" value="Toll receptor 13"/>
    <property type="match status" value="1"/>
</dbReference>
<dbReference type="GO" id="GO:0002224">
    <property type="term" value="P:toll-like receptor signaling pathway"/>
    <property type="evidence" value="ECO:0007669"/>
    <property type="project" value="InterPro"/>
</dbReference>
<feature type="non-terminal residue" evidence="13">
    <location>
        <position position="807"/>
    </location>
</feature>
<dbReference type="InterPro" id="IPR035897">
    <property type="entry name" value="Toll_tir_struct_dom_sf"/>
</dbReference>
<organism evidence="13 14">
    <name type="scientific">Stegodyphus mimosarum</name>
    <name type="common">African social velvet spider</name>
    <dbReference type="NCBI Taxonomy" id="407821"/>
    <lineage>
        <taxon>Eukaryota</taxon>
        <taxon>Metazoa</taxon>
        <taxon>Ecdysozoa</taxon>
        <taxon>Arthropoda</taxon>
        <taxon>Chelicerata</taxon>
        <taxon>Arachnida</taxon>
        <taxon>Araneae</taxon>
        <taxon>Araneomorphae</taxon>
        <taxon>Entelegynae</taxon>
        <taxon>Eresoidea</taxon>
        <taxon>Eresidae</taxon>
        <taxon>Stegodyphus</taxon>
    </lineage>
</organism>
<evidence type="ECO:0000256" key="5">
    <source>
        <dbReference type="ARBA" id="ARBA00022729"/>
    </source>
</evidence>
<evidence type="ECO:0000313" key="14">
    <source>
        <dbReference type="Proteomes" id="UP000054359"/>
    </source>
</evidence>
<feature type="transmembrane region" description="Helical" evidence="11">
    <location>
        <begin position="586"/>
        <end position="610"/>
    </location>
</feature>
<dbReference type="SUPFAM" id="SSF52058">
    <property type="entry name" value="L domain-like"/>
    <property type="match status" value="2"/>
</dbReference>
<evidence type="ECO:0000313" key="13">
    <source>
        <dbReference type="EMBL" id="KFM81572.1"/>
    </source>
</evidence>
<name>A0A087UW33_STEMI</name>
<dbReference type="InterPro" id="IPR001611">
    <property type="entry name" value="Leu-rich_rpt"/>
</dbReference>
<dbReference type="AlphaFoldDB" id="A0A087UW33"/>
<comment type="subcellular location">
    <subcellularLocation>
        <location evidence="1">Membrane</location>
        <topology evidence="1">Single-pass type I membrane protein</topology>
    </subcellularLocation>
</comment>
<dbReference type="Proteomes" id="UP000054359">
    <property type="component" value="Unassembled WGS sequence"/>
</dbReference>
<dbReference type="SMART" id="SM00082">
    <property type="entry name" value="LRRCT"/>
    <property type="match status" value="2"/>
</dbReference>
<dbReference type="STRING" id="407821.A0A087UW33"/>
<dbReference type="Pfam" id="PF13855">
    <property type="entry name" value="LRR_8"/>
    <property type="match status" value="2"/>
</dbReference>
<keyword evidence="14" id="KW-1185">Reference proteome</keyword>
<dbReference type="SMART" id="SM00369">
    <property type="entry name" value="LRR_TYP"/>
    <property type="match status" value="6"/>
</dbReference>
<keyword evidence="3" id="KW-0433">Leucine-rich repeat</keyword>
<proteinExistence type="inferred from homology"/>
<dbReference type="Pfam" id="PF01582">
    <property type="entry name" value="TIR"/>
    <property type="match status" value="1"/>
</dbReference>
<dbReference type="InterPro" id="IPR032675">
    <property type="entry name" value="LRR_dom_sf"/>
</dbReference>
<dbReference type="PROSITE" id="PS50104">
    <property type="entry name" value="TIR"/>
    <property type="match status" value="1"/>
</dbReference>
<dbReference type="PIRSF" id="PIRSF037595">
    <property type="entry name" value="Toll-like_receptor"/>
    <property type="match status" value="1"/>
</dbReference>
<dbReference type="Gene3D" id="3.40.50.10140">
    <property type="entry name" value="Toll/interleukin-1 receptor homology (TIR) domain"/>
    <property type="match status" value="1"/>
</dbReference>
<dbReference type="GO" id="GO:0006955">
    <property type="term" value="P:immune response"/>
    <property type="evidence" value="ECO:0007669"/>
    <property type="project" value="InterPro"/>
</dbReference>
<evidence type="ECO:0000256" key="11">
    <source>
        <dbReference type="SAM" id="Phobius"/>
    </source>
</evidence>
<evidence type="ECO:0000259" key="12">
    <source>
        <dbReference type="PROSITE" id="PS50104"/>
    </source>
</evidence>
<comment type="similarity">
    <text evidence="2">Belongs to the Toll-like receptor family.</text>
</comment>
<dbReference type="InterPro" id="IPR003591">
    <property type="entry name" value="Leu-rich_rpt_typical-subtyp"/>
</dbReference>
<accession>A0A087UW33</accession>
<dbReference type="EMBL" id="KK121936">
    <property type="protein sequence ID" value="KFM81572.1"/>
    <property type="molecule type" value="Genomic_DNA"/>
</dbReference>
<dbReference type="PANTHER" id="PTHR24365">
    <property type="entry name" value="TOLL-LIKE RECEPTOR"/>
    <property type="match status" value="1"/>
</dbReference>
<evidence type="ECO:0000256" key="6">
    <source>
        <dbReference type="ARBA" id="ARBA00022737"/>
    </source>
</evidence>
<keyword evidence="7 11" id="KW-1133">Transmembrane helix</keyword>
<dbReference type="InterPro" id="IPR000157">
    <property type="entry name" value="TIR_dom"/>
</dbReference>
<gene>
    <name evidence="13" type="ORF">X975_13682</name>
</gene>
<dbReference type="OMA" id="DKWFWSK"/>
<keyword evidence="10" id="KW-0325">Glycoprotein</keyword>
<dbReference type="GO" id="GO:0005886">
    <property type="term" value="C:plasma membrane"/>
    <property type="evidence" value="ECO:0007669"/>
    <property type="project" value="TreeGrafter"/>
</dbReference>
<dbReference type="Gene3D" id="3.80.10.10">
    <property type="entry name" value="Ribonuclease Inhibitor"/>
    <property type="match status" value="4"/>
</dbReference>
<dbReference type="PANTHER" id="PTHR24365:SF541">
    <property type="entry name" value="PROTEIN TOLL-RELATED"/>
    <property type="match status" value="1"/>
</dbReference>
<dbReference type="PRINTS" id="PR01537">
    <property type="entry name" value="INTRLKN1R1F"/>
</dbReference>
<evidence type="ECO:0000256" key="9">
    <source>
        <dbReference type="ARBA" id="ARBA00023170"/>
    </source>
</evidence>
<evidence type="ECO:0000256" key="10">
    <source>
        <dbReference type="ARBA" id="ARBA00023180"/>
    </source>
</evidence>
<keyword evidence="8 11" id="KW-0472">Membrane</keyword>
<dbReference type="SUPFAM" id="SSF52200">
    <property type="entry name" value="Toll/Interleukin receptor TIR domain"/>
    <property type="match status" value="1"/>
</dbReference>
<evidence type="ECO:0000256" key="2">
    <source>
        <dbReference type="ARBA" id="ARBA00009634"/>
    </source>
</evidence>
<feature type="domain" description="TIR" evidence="12">
    <location>
        <begin position="638"/>
        <end position="772"/>
    </location>
</feature>
<evidence type="ECO:0000256" key="4">
    <source>
        <dbReference type="ARBA" id="ARBA00022692"/>
    </source>
</evidence>
<keyword evidence="4 11" id="KW-0812">Transmembrane</keyword>
<evidence type="ECO:0000256" key="3">
    <source>
        <dbReference type="ARBA" id="ARBA00022614"/>
    </source>
</evidence>
<evidence type="ECO:0000256" key="7">
    <source>
        <dbReference type="ARBA" id="ARBA00022989"/>
    </source>
</evidence>
<keyword evidence="6" id="KW-0677">Repeat</keyword>
<dbReference type="OrthoDB" id="6420355at2759"/>
<dbReference type="SMART" id="SM00255">
    <property type="entry name" value="TIR"/>
    <property type="match status" value="1"/>
</dbReference>
<keyword evidence="5" id="KW-0732">Signal</keyword>
<sequence>MESLSFVNNSIRRMDPDVFEGTKNAFIFDVSYNLLTSLPSNLFDEWTNLRKVVLSHNQLLYVDQLFAIAHPWFIYLDFNNLTDVDAILHPNMTSVITVLLANNPIEKISYTSFNFKVPGMRFLYLDHCKIIDFNASYFEHLEKLNTVDLSFNLIEVIPKQTVGFGTKLEIDLIGNQIRQFDAEMTYNVKRVYLSQNKLRSLGRTLQYTQISEVSVARNELEYLSVEDLRGVHGMANIEFQGNRICWMDRFTFFTIRNDLHYLDLSNNLIKSLNGSVKYLSQLKSLNLTQNLIKTFEEGEFSGLNELSELYLQDNRIAALGGQIQLIPQLLYLVIRQNNVKTLSADQIPERLQYLYLADNPFKCDCRLLMFLRWLNSSEFPVTDIPLCTVPVGTNDSSSWFLMCPEPCSCSCTEDSEEYFMALDCSARNLSILPEFLTGNFTPYVQSSSDLIVHLMRRLEYEQTFDSQFAIRDEVLSIDLSNNRLSSLAKARLPIGLRQLHLANNTLQKLPESMLYSLPKLRRVTLAGNTWECNCNTVGFKKWLLSKMDIVEDVNITRCSDNNDEESELGGKVLWTLTDLDLCPNEIWFYVYIVFGLLTFFLICAAAIILYNRYELNIKVWLYAHGVSFVKEKDIDKDKRFDAFISFSHKDEAFVIKNLISVLENRKPKIELCLHYKHFIPGEFIEDNIVNAVQLSKRTVLVLSKNFLESEWCLMEFRAAHVQALKDKVHRIIVIKLGELPEEIDPTIKLYLDSTTYLTWGEKYFWDNLFYVLPCSGQTQPKRKSFPIFLNNGFQAHEESELKGIPLT</sequence>
<evidence type="ECO:0000256" key="8">
    <source>
        <dbReference type="ARBA" id="ARBA00023136"/>
    </source>
</evidence>